<keyword evidence="1" id="KW-0238">DNA-binding</keyword>
<evidence type="ECO:0000256" key="1">
    <source>
        <dbReference type="ARBA" id="ARBA00023125"/>
    </source>
</evidence>
<dbReference type="AlphaFoldDB" id="A0A157RH52"/>
<dbReference type="CDD" id="cd00093">
    <property type="entry name" value="HTH_XRE"/>
    <property type="match status" value="1"/>
</dbReference>
<dbReference type="InterPro" id="IPR011051">
    <property type="entry name" value="RmlC_Cupin_sf"/>
</dbReference>
<gene>
    <name evidence="4" type="primary">puuR_2</name>
    <name evidence="4" type="ORF">SAMEA1982600_04902</name>
</gene>
<dbReference type="GO" id="GO:0003677">
    <property type="term" value="F:DNA binding"/>
    <property type="evidence" value="ECO:0007669"/>
    <property type="project" value="UniProtKB-KW"/>
</dbReference>
<dbReference type="SUPFAM" id="SSF47413">
    <property type="entry name" value="lambda repressor-like DNA-binding domains"/>
    <property type="match status" value="1"/>
</dbReference>
<feature type="domain" description="HTH cro/C1-type" evidence="3">
    <location>
        <begin position="23"/>
        <end position="77"/>
    </location>
</feature>
<dbReference type="InterPro" id="IPR014710">
    <property type="entry name" value="RmlC-like_jellyroll"/>
</dbReference>
<dbReference type="Pfam" id="PF07883">
    <property type="entry name" value="Cupin_2"/>
    <property type="match status" value="1"/>
</dbReference>
<dbReference type="CDD" id="cd02209">
    <property type="entry name" value="cupin_XRE_C"/>
    <property type="match status" value="1"/>
</dbReference>
<dbReference type="SUPFAM" id="SSF51182">
    <property type="entry name" value="RmlC-like cupins"/>
    <property type="match status" value="1"/>
</dbReference>
<dbReference type="Pfam" id="PF01381">
    <property type="entry name" value="HTH_3"/>
    <property type="match status" value="1"/>
</dbReference>
<proteinExistence type="predicted"/>
<dbReference type="Gene3D" id="2.60.120.10">
    <property type="entry name" value="Jelly Rolls"/>
    <property type="match status" value="1"/>
</dbReference>
<name>A0A157RH52_9BORD</name>
<dbReference type="InterPro" id="IPR013096">
    <property type="entry name" value="Cupin_2"/>
</dbReference>
<dbReference type="InterPro" id="IPR050807">
    <property type="entry name" value="TransReg_Diox_bact_type"/>
</dbReference>
<dbReference type="PANTHER" id="PTHR46797:SF2">
    <property type="entry name" value="TRANSCRIPTIONAL REGULATOR"/>
    <property type="match status" value="1"/>
</dbReference>
<evidence type="ECO:0000313" key="4">
    <source>
        <dbReference type="EMBL" id="SAI57321.1"/>
    </source>
</evidence>
<dbReference type="PROSITE" id="PS50943">
    <property type="entry name" value="HTH_CROC1"/>
    <property type="match status" value="1"/>
</dbReference>
<reference evidence="4 5" key="1">
    <citation type="submission" date="2016-03" db="EMBL/GenBank/DDBJ databases">
        <authorList>
            <consortium name="Pathogen Informatics"/>
        </authorList>
    </citation>
    <scope>NUCLEOTIDE SEQUENCE [LARGE SCALE GENOMIC DNA]</scope>
    <source>
        <strain evidence="4 5">NCTC13364</strain>
    </source>
</reference>
<dbReference type="Gene3D" id="1.10.260.40">
    <property type="entry name" value="lambda repressor-like DNA-binding domains"/>
    <property type="match status" value="1"/>
</dbReference>
<evidence type="ECO:0000259" key="3">
    <source>
        <dbReference type="PROSITE" id="PS50943"/>
    </source>
</evidence>
<dbReference type="GO" id="GO:0003700">
    <property type="term" value="F:DNA-binding transcription factor activity"/>
    <property type="evidence" value="ECO:0007669"/>
    <property type="project" value="TreeGrafter"/>
</dbReference>
<dbReference type="InterPro" id="IPR010982">
    <property type="entry name" value="Lambda_DNA-bd_dom_sf"/>
</dbReference>
<dbReference type="SMART" id="SM00530">
    <property type="entry name" value="HTH_XRE"/>
    <property type="match status" value="1"/>
</dbReference>
<sequence length="227" mass="24257">MARSAAAVIRPKSLIDLWLGAQLRQLRKRQGLSLAEVSEACNVSLGMLSQIERGLSAPSLRALQALSRLYGVSIDALLRNAGQDGGDTDGHVLRAGLHRRIDSLDRGVSKEVYTPPRSSTLDLCRAVLAPGGASGDELFVTDTHEQVGLVVRGELDLWIGQRVVRLRSGDSFCYAGNEPRRWCNPGDTETEVIWAISHSASQVPASPPPSPDAGGSSIPTDQQGESP</sequence>
<dbReference type="Proteomes" id="UP000077037">
    <property type="component" value="Unassembled WGS sequence"/>
</dbReference>
<protein>
    <submittedName>
        <fullName evidence="4">Transcriptional regulator</fullName>
    </submittedName>
</protein>
<dbReference type="EMBL" id="FKBS01000029">
    <property type="protein sequence ID" value="SAI57321.1"/>
    <property type="molecule type" value="Genomic_DNA"/>
</dbReference>
<dbReference type="InterPro" id="IPR001387">
    <property type="entry name" value="Cro/C1-type_HTH"/>
</dbReference>
<organism evidence="4 5">
    <name type="scientific">Bordetella ansorpii</name>
    <dbReference type="NCBI Taxonomy" id="288768"/>
    <lineage>
        <taxon>Bacteria</taxon>
        <taxon>Pseudomonadati</taxon>
        <taxon>Pseudomonadota</taxon>
        <taxon>Betaproteobacteria</taxon>
        <taxon>Burkholderiales</taxon>
        <taxon>Alcaligenaceae</taxon>
        <taxon>Bordetella</taxon>
    </lineage>
</organism>
<dbReference type="PANTHER" id="PTHR46797">
    <property type="entry name" value="HTH-TYPE TRANSCRIPTIONAL REGULATOR"/>
    <property type="match status" value="1"/>
</dbReference>
<evidence type="ECO:0000256" key="2">
    <source>
        <dbReference type="SAM" id="MobiDB-lite"/>
    </source>
</evidence>
<evidence type="ECO:0000313" key="5">
    <source>
        <dbReference type="Proteomes" id="UP000077037"/>
    </source>
</evidence>
<accession>A0A157RH52</accession>
<dbReference type="RefSeq" id="WP_066420295.1">
    <property type="nucleotide sequence ID" value="NZ_FKBS01000029.1"/>
</dbReference>
<feature type="region of interest" description="Disordered" evidence="2">
    <location>
        <begin position="198"/>
        <end position="227"/>
    </location>
</feature>
<dbReference type="GO" id="GO:0005829">
    <property type="term" value="C:cytosol"/>
    <property type="evidence" value="ECO:0007669"/>
    <property type="project" value="TreeGrafter"/>
</dbReference>